<dbReference type="EMBL" id="JAHRHJ020000003">
    <property type="protein sequence ID" value="KAH9320836.1"/>
    <property type="molecule type" value="Genomic_DNA"/>
</dbReference>
<keyword evidence="1" id="KW-1133">Transmembrane helix</keyword>
<protein>
    <submittedName>
        <fullName evidence="2">Uncharacterized protein</fullName>
    </submittedName>
</protein>
<feature type="non-terminal residue" evidence="2">
    <location>
        <position position="696"/>
    </location>
</feature>
<name>A0AA38GCD8_TAXCH</name>
<sequence length="696" mass="79322">MQVQDRAAAKPAKPRIASYAADAPSGSIYDEYHGRKPRIWDWFSNNMPKLIIVGFIFVSALILIILRNGGDTAALLCFESFEKEIDTIPYPEVHFKGIEIIRDRSKYGIFKAEKWIVVAVTGPPTEEVRQLTKIKGWQVVAVGDSETPSDWDVKGAIFLSVDQQSALDYRILNHVPYNSYVRKSVGYLFAIQHGAKKIYDGDERGTVINGNLSTHFDVELIGEDARREPMLQFVNRHSRNNRSVVNPYIHFGQRSVWPRGLPLEDVGDINPEDYYGEVYSGKQFIQQGIANGLPDVDSVFYYTRKSGIETFDISFDSHAPPVALPQGIMAPVNSFNTLIHSPAFWGLMLPVSVSTMASDILRGYWAQRILWEIGGYVAIYPPTVQRIDRTQSYPFSDEKDLHVNVGRLVKFLISWRSTKPTLFDKILHLSHSMAVEGFWTSRDVTFTAAWLQDLLAVGYLQPRLMSLELGRQSAVVFHGDHKEFVPLKLPSVHLGVEEAGAVNFEIGNLIRWRKFFGNIVLIMHCSGSVNHTVLGWRMLYGRIFKSVVVVSEHSNPDLGVEYAEWWKVYKIFPKIFERYPNADGFMFLKDDTILNYWNLVQADKNKLWITHKVSASWAKVSLDSNSSEWYFKNGGREIVKKVLSDLPVHLQIKYRESMDEKSFVVCSSEIFYVPHHFVGDFVDLVSLVGDLDLHHE</sequence>
<dbReference type="Proteomes" id="UP000824469">
    <property type="component" value="Unassembled WGS sequence"/>
</dbReference>
<evidence type="ECO:0000313" key="2">
    <source>
        <dbReference type="EMBL" id="KAH9320836.1"/>
    </source>
</evidence>
<keyword evidence="1" id="KW-0812">Transmembrane</keyword>
<dbReference type="InterPro" id="IPR005049">
    <property type="entry name" value="STL-like"/>
</dbReference>
<dbReference type="PANTHER" id="PTHR31362">
    <property type="entry name" value="GLYCOSYLTRANSFERASE STELLO1-RELATED"/>
    <property type="match status" value="1"/>
</dbReference>
<feature type="transmembrane region" description="Helical" evidence="1">
    <location>
        <begin position="47"/>
        <end position="66"/>
    </location>
</feature>
<evidence type="ECO:0000313" key="3">
    <source>
        <dbReference type="Proteomes" id="UP000824469"/>
    </source>
</evidence>
<dbReference type="AlphaFoldDB" id="A0AA38GCD8"/>
<dbReference type="PANTHER" id="PTHR31362:SF0">
    <property type="entry name" value="EXOSTOSIN DOMAIN-CONTAINING PROTEIN-RELATED"/>
    <property type="match status" value="1"/>
</dbReference>
<evidence type="ECO:0000256" key="1">
    <source>
        <dbReference type="SAM" id="Phobius"/>
    </source>
</evidence>
<proteinExistence type="predicted"/>
<reference evidence="2 3" key="1">
    <citation type="journal article" date="2021" name="Nat. Plants">
        <title>The Taxus genome provides insights into paclitaxel biosynthesis.</title>
        <authorList>
            <person name="Xiong X."/>
            <person name="Gou J."/>
            <person name="Liao Q."/>
            <person name="Li Y."/>
            <person name="Zhou Q."/>
            <person name="Bi G."/>
            <person name="Li C."/>
            <person name="Du R."/>
            <person name="Wang X."/>
            <person name="Sun T."/>
            <person name="Guo L."/>
            <person name="Liang H."/>
            <person name="Lu P."/>
            <person name="Wu Y."/>
            <person name="Zhang Z."/>
            <person name="Ro D.K."/>
            <person name="Shang Y."/>
            <person name="Huang S."/>
            <person name="Yan J."/>
        </authorList>
    </citation>
    <scope>NUCLEOTIDE SEQUENCE [LARGE SCALE GENOMIC DNA]</scope>
    <source>
        <strain evidence="2">Ta-2019</strain>
    </source>
</reference>
<organism evidence="2 3">
    <name type="scientific">Taxus chinensis</name>
    <name type="common">Chinese yew</name>
    <name type="synonym">Taxus wallichiana var. chinensis</name>
    <dbReference type="NCBI Taxonomy" id="29808"/>
    <lineage>
        <taxon>Eukaryota</taxon>
        <taxon>Viridiplantae</taxon>
        <taxon>Streptophyta</taxon>
        <taxon>Embryophyta</taxon>
        <taxon>Tracheophyta</taxon>
        <taxon>Spermatophyta</taxon>
        <taxon>Pinopsida</taxon>
        <taxon>Pinidae</taxon>
        <taxon>Conifers II</taxon>
        <taxon>Cupressales</taxon>
        <taxon>Taxaceae</taxon>
        <taxon>Taxus</taxon>
    </lineage>
</organism>
<gene>
    <name evidence="2" type="ORF">KI387_015475</name>
</gene>
<keyword evidence="3" id="KW-1185">Reference proteome</keyword>
<dbReference type="Pfam" id="PF03385">
    <property type="entry name" value="STELLO"/>
    <property type="match status" value="1"/>
</dbReference>
<comment type="caution">
    <text evidence="2">The sequence shown here is derived from an EMBL/GenBank/DDBJ whole genome shotgun (WGS) entry which is preliminary data.</text>
</comment>
<dbReference type="OMA" id="FLTEKWI"/>
<keyword evidence="1" id="KW-0472">Membrane</keyword>
<accession>A0AA38GCD8</accession>